<evidence type="ECO:0000256" key="3">
    <source>
        <dbReference type="ARBA" id="ARBA00023125"/>
    </source>
</evidence>
<evidence type="ECO:0000256" key="1">
    <source>
        <dbReference type="ARBA" id="ARBA00004123"/>
    </source>
</evidence>
<feature type="domain" description="WRKY" evidence="8">
    <location>
        <begin position="132"/>
        <end position="189"/>
    </location>
</feature>
<dbReference type="PANTHER" id="PTHR32096:SF36">
    <property type="entry name" value="WRKY TRANSCRIPTION FACTOR 41-RELATED"/>
    <property type="match status" value="1"/>
</dbReference>
<gene>
    <name evidence="10" type="primary">LOC111008267</name>
</gene>
<dbReference type="PROSITE" id="PS50811">
    <property type="entry name" value="WRKY"/>
    <property type="match status" value="1"/>
</dbReference>
<dbReference type="RefSeq" id="XP_022136601.1">
    <property type="nucleotide sequence ID" value="XM_022280909.1"/>
</dbReference>
<dbReference type="GO" id="GO:0003700">
    <property type="term" value="F:DNA-binding transcription factor activity"/>
    <property type="evidence" value="ECO:0007669"/>
    <property type="project" value="InterPro"/>
</dbReference>
<evidence type="ECO:0000256" key="2">
    <source>
        <dbReference type="ARBA" id="ARBA00023015"/>
    </source>
</evidence>
<dbReference type="Gene3D" id="2.20.25.80">
    <property type="entry name" value="WRKY domain"/>
    <property type="match status" value="1"/>
</dbReference>
<dbReference type="InterPro" id="IPR044810">
    <property type="entry name" value="WRKY_plant"/>
</dbReference>
<feature type="region of interest" description="Disordered" evidence="7">
    <location>
        <begin position="70"/>
        <end position="127"/>
    </location>
</feature>
<evidence type="ECO:0000313" key="10">
    <source>
        <dbReference type="RefSeq" id="XP_022136601.1"/>
    </source>
</evidence>
<feature type="region of interest" description="Disordered" evidence="7">
    <location>
        <begin position="202"/>
        <end position="227"/>
    </location>
</feature>
<dbReference type="GeneID" id="111008267"/>
<reference evidence="10" key="1">
    <citation type="submission" date="2025-08" db="UniProtKB">
        <authorList>
            <consortium name="RefSeq"/>
        </authorList>
    </citation>
    <scope>IDENTIFICATION</scope>
    <source>
        <strain evidence="10">OHB3-1</strain>
    </source>
</reference>
<dbReference type="InterPro" id="IPR003657">
    <property type="entry name" value="WRKY_dom"/>
</dbReference>
<dbReference type="SUPFAM" id="SSF118290">
    <property type="entry name" value="WRKY DNA-binding domain"/>
    <property type="match status" value="1"/>
</dbReference>
<evidence type="ECO:0000256" key="7">
    <source>
        <dbReference type="SAM" id="MobiDB-lite"/>
    </source>
</evidence>
<dbReference type="OrthoDB" id="1888929at2759"/>
<evidence type="ECO:0000313" key="9">
    <source>
        <dbReference type="Proteomes" id="UP000504603"/>
    </source>
</evidence>
<dbReference type="FunFam" id="2.20.25.80:FF:000009">
    <property type="entry name" value="WRKY transcription factor 53"/>
    <property type="match status" value="1"/>
</dbReference>
<name>A0A6J1C3Y5_MOMCH</name>
<dbReference type="GO" id="GO:0010150">
    <property type="term" value="P:leaf senescence"/>
    <property type="evidence" value="ECO:0007669"/>
    <property type="project" value="UniProtKB-ARBA"/>
</dbReference>
<keyword evidence="5" id="KW-0539">Nucleus</keyword>
<dbReference type="KEGG" id="mcha:111008267"/>
<dbReference type="GO" id="GO:0009751">
    <property type="term" value="P:response to salicylic acid"/>
    <property type="evidence" value="ECO:0007669"/>
    <property type="project" value="UniProtKB-ARBA"/>
</dbReference>
<proteinExistence type="inferred from homology"/>
<dbReference type="Proteomes" id="UP000504603">
    <property type="component" value="Unplaced"/>
</dbReference>
<dbReference type="GO" id="GO:0000976">
    <property type="term" value="F:transcription cis-regulatory region binding"/>
    <property type="evidence" value="ECO:0007669"/>
    <property type="project" value="TreeGrafter"/>
</dbReference>
<accession>A0A6J1C3Y5</accession>
<feature type="compositionally biased region" description="Basic and acidic residues" evidence="7">
    <location>
        <begin position="203"/>
        <end position="220"/>
    </location>
</feature>
<sequence length="356" mass="39915">MESGWSWDQKSLIGELIQGMELTKQLRAELNLESAAESRGSLVQGILSSYEKALIILKWNGAMSQPQMAEAAASALPGSPISVNESPSSDDSGRGLKDSQEPTKESKKRKTQPRWTEQVKVNSETGFEGPYEDGYSWRKYGQKDILGATYPRSYYRCTFRNTQNCWAVKQVQRSDEDPSVFEITYRGKHTCSQGNYLAQSFHSPEKQEKKENEHDDDHHQKQPSQENLLGYQTFENIGKLENKASTFCFGSTSGGCKNIENSDFSRLAIDTHASLGNFSQSFISPTTPDSNYFTPSPCQRSHVGGAHNVHQSESDVHEIFSANTSATNSPILDWDFPFDAEHINPNFPFNSPGFFY</sequence>
<dbReference type="AlphaFoldDB" id="A0A6J1C3Y5"/>
<protein>
    <submittedName>
        <fullName evidence="10">Probable WRKY transcription factor 41</fullName>
    </submittedName>
</protein>
<keyword evidence="2" id="KW-0805">Transcription regulation</keyword>
<dbReference type="SMR" id="A0A6J1C3Y5"/>
<dbReference type="GO" id="GO:0005634">
    <property type="term" value="C:nucleus"/>
    <property type="evidence" value="ECO:0007669"/>
    <property type="project" value="UniProtKB-SubCell"/>
</dbReference>
<evidence type="ECO:0000256" key="5">
    <source>
        <dbReference type="ARBA" id="ARBA00023242"/>
    </source>
</evidence>
<organism evidence="9 10">
    <name type="scientific">Momordica charantia</name>
    <name type="common">Bitter gourd</name>
    <name type="synonym">Balsam pear</name>
    <dbReference type="NCBI Taxonomy" id="3673"/>
    <lineage>
        <taxon>Eukaryota</taxon>
        <taxon>Viridiplantae</taxon>
        <taxon>Streptophyta</taxon>
        <taxon>Embryophyta</taxon>
        <taxon>Tracheophyta</taxon>
        <taxon>Spermatophyta</taxon>
        <taxon>Magnoliopsida</taxon>
        <taxon>eudicotyledons</taxon>
        <taxon>Gunneridae</taxon>
        <taxon>Pentapetalae</taxon>
        <taxon>rosids</taxon>
        <taxon>fabids</taxon>
        <taxon>Cucurbitales</taxon>
        <taxon>Cucurbitaceae</taxon>
        <taxon>Momordiceae</taxon>
        <taxon>Momordica</taxon>
    </lineage>
</organism>
<feature type="compositionally biased region" description="Polar residues" evidence="7">
    <location>
        <begin position="113"/>
        <end position="125"/>
    </location>
</feature>
<dbReference type="SMART" id="SM00774">
    <property type="entry name" value="WRKY"/>
    <property type="match status" value="1"/>
</dbReference>
<keyword evidence="9" id="KW-1185">Reference proteome</keyword>
<comment type="subcellular location">
    <subcellularLocation>
        <location evidence="1">Nucleus</location>
    </subcellularLocation>
</comment>
<dbReference type="GO" id="GO:0010193">
    <property type="term" value="P:response to ozone"/>
    <property type="evidence" value="ECO:0007669"/>
    <property type="project" value="UniProtKB-ARBA"/>
</dbReference>
<dbReference type="InterPro" id="IPR036576">
    <property type="entry name" value="WRKY_dom_sf"/>
</dbReference>
<feature type="compositionally biased region" description="Basic and acidic residues" evidence="7">
    <location>
        <begin position="91"/>
        <end position="105"/>
    </location>
</feature>
<dbReference type="GO" id="GO:0042542">
    <property type="term" value="P:response to hydrogen peroxide"/>
    <property type="evidence" value="ECO:0007669"/>
    <property type="project" value="UniProtKB-ARBA"/>
</dbReference>
<feature type="compositionally biased region" description="Polar residues" evidence="7">
    <location>
        <begin position="81"/>
        <end position="90"/>
    </location>
</feature>
<evidence type="ECO:0000256" key="6">
    <source>
        <dbReference type="ARBA" id="ARBA00060850"/>
    </source>
</evidence>
<evidence type="ECO:0000259" key="8">
    <source>
        <dbReference type="PROSITE" id="PS50811"/>
    </source>
</evidence>
<evidence type="ECO:0000256" key="4">
    <source>
        <dbReference type="ARBA" id="ARBA00023163"/>
    </source>
</evidence>
<keyword evidence="3" id="KW-0238">DNA-binding</keyword>
<dbReference type="Pfam" id="PF03106">
    <property type="entry name" value="WRKY"/>
    <property type="match status" value="1"/>
</dbReference>
<comment type="similarity">
    <text evidence="6">Belongs to the WRKY group III family.</text>
</comment>
<dbReference type="PANTHER" id="PTHR32096">
    <property type="entry name" value="WRKY TRANSCRIPTION FACTOR 30-RELATED-RELATED"/>
    <property type="match status" value="1"/>
</dbReference>
<keyword evidence="4" id="KW-0804">Transcription</keyword>